<dbReference type="PANTHER" id="PTHR22916:SF51">
    <property type="entry name" value="GLYCOSYLTRANSFERASE EPSH-RELATED"/>
    <property type="match status" value="1"/>
</dbReference>
<evidence type="ECO:0000313" key="5">
    <source>
        <dbReference type="Proteomes" id="UP000460257"/>
    </source>
</evidence>
<keyword evidence="2" id="KW-0808">Transferase</keyword>
<dbReference type="Proteomes" id="UP000460257">
    <property type="component" value="Unassembled WGS sequence"/>
</dbReference>
<reference evidence="4" key="1">
    <citation type="journal article" date="2020" name="Appl. Environ. Microbiol.">
        <title>Medium-Chain Fatty Acid Synthesis by 'Candidatus Weimeria bifida' gen. nov., sp. nov., and 'Candidatus Pseudoramibacter fermentans' sp. nov.</title>
        <authorList>
            <person name="Scarborough M.J."/>
            <person name="Myers K.S."/>
            <person name="Donohue T.J."/>
            <person name="Noguera D.R."/>
        </authorList>
    </citation>
    <scope>NUCLEOTIDE SEQUENCE</scope>
    <source>
        <strain evidence="4">LCO1.1</strain>
    </source>
</reference>
<evidence type="ECO:0000313" key="4">
    <source>
        <dbReference type="EMBL" id="MQN01657.1"/>
    </source>
</evidence>
<dbReference type="SUPFAM" id="SSF53448">
    <property type="entry name" value="Nucleotide-diphospho-sugar transferases"/>
    <property type="match status" value="2"/>
</dbReference>
<proteinExistence type="predicted"/>
<feature type="domain" description="Glycosyltransferase 2-like" evidence="3">
    <location>
        <begin position="348"/>
        <end position="477"/>
    </location>
</feature>
<keyword evidence="5" id="KW-1185">Reference proteome</keyword>
<dbReference type="Pfam" id="PF00535">
    <property type="entry name" value="Glycos_transf_2"/>
    <property type="match status" value="2"/>
</dbReference>
<evidence type="ECO:0000256" key="1">
    <source>
        <dbReference type="ARBA" id="ARBA00022676"/>
    </source>
</evidence>
<dbReference type="PANTHER" id="PTHR22916">
    <property type="entry name" value="GLYCOSYLTRANSFERASE"/>
    <property type="match status" value="1"/>
</dbReference>
<dbReference type="CDD" id="cd00761">
    <property type="entry name" value="Glyco_tranf_GTA_type"/>
    <property type="match status" value="2"/>
</dbReference>
<dbReference type="InterPro" id="IPR001173">
    <property type="entry name" value="Glyco_trans_2-like"/>
</dbReference>
<dbReference type="AlphaFoldDB" id="A0A6N7IZ84"/>
<sequence>MNMNENKEEKIKFSIIVPAHSENEILRRCLNSLVSQDYENIEILVVVNAATQGTKDVAFKASKEYSNIKVFYTDEPGLSNARNIGLDNAKGDIIGFCDADDWYQPGIVKNVADVFENEHCDIAICGFNTVGDKGEIIETRLAGQDFILSDEEYLIGILTNFNIMGFAWNKFISSRLIKDIRFNKKLKLMEDAEFNIHVIKNSEIFNNDLKINYINTIGNAYYQNPNSATHNVLDHSDHGKLGYIADLDTIENEFTLSEKEKDALNVAKIRDTFGILVLYYKYGMLHEPQFKDIIDNSRQNFLKSAHSMYAFSGADDDEKQSTFILANAIIEAEAEKKNKGKDDKPKFSIIVPAHNEDEMLLQSINSIENQDYENLEIIVVVNAATQGTKDAAKKASEEFHNIKIFNIDEPGVSNARNTGLENATGDIIGFCDADDWYEPGIINKVSQVFQNEKSDIVICGYSFAGAEGEKKDMQEGQDIELSEEDYFTRVLTDNNIAGVVWNKFFNSNLVENIMFDDKLKVGEDIEFCLHIVKNNKKLKINYINQIGYAYYQNPNSISHNMLENSEHGRLGGLISLDTIENECELSEKEKIAMGVVRVRVTLGPLLKCLNNEMYNEQKYKAVIENAREEFLKNAKYVYMSGYFSDDEKMNIFILANKLSTEWK</sequence>
<gene>
    <name evidence="4" type="ORF">FRC54_07015</name>
</gene>
<name>A0A6N7IZ84_9FIRM</name>
<dbReference type="GO" id="GO:0016757">
    <property type="term" value="F:glycosyltransferase activity"/>
    <property type="evidence" value="ECO:0007669"/>
    <property type="project" value="UniProtKB-KW"/>
</dbReference>
<feature type="domain" description="Glycosyltransferase 2-like" evidence="3">
    <location>
        <begin position="14"/>
        <end position="142"/>
    </location>
</feature>
<evidence type="ECO:0000259" key="3">
    <source>
        <dbReference type="Pfam" id="PF00535"/>
    </source>
</evidence>
<comment type="caution">
    <text evidence="4">The sequence shown here is derived from an EMBL/GenBank/DDBJ whole genome shotgun (WGS) entry which is preliminary data.</text>
</comment>
<accession>A0A6N7IZ84</accession>
<keyword evidence="1" id="KW-0328">Glycosyltransferase</keyword>
<organism evidence="4 5">
    <name type="scientific">Candidatus Weimeria bifida</name>
    <dbReference type="NCBI Taxonomy" id="2599074"/>
    <lineage>
        <taxon>Bacteria</taxon>
        <taxon>Bacillati</taxon>
        <taxon>Bacillota</taxon>
        <taxon>Clostridia</taxon>
        <taxon>Lachnospirales</taxon>
        <taxon>Lachnospiraceae</taxon>
        <taxon>Candidatus Weimeria</taxon>
    </lineage>
</organism>
<protein>
    <submittedName>
        <fullName evidence="4">Glycosyltransferase</fullName>
    </submittedName>
</protein>
<dbReference type="EMBL" id="VOGC01000006">
    <property type="protein sequence ID" value="MQN01657.1"/>
    <property type="molecule type" value="Genomic_DNA"/>
</dbReference>
<evidence type="ECO:0000256" key="2">
    <source>
        <dbReference type="ARBA" id="ARBA00022679"/>
    </source>
</evidence>
<dbReference type="Gene3D" id="3.90.550.10">
    <property type="entry name" value="Spore Coat Polysaccharide Biosynthesis Protein SpsA, Chain A"/>
    <property type="match status" value="2"/>
</dbReference>
<dbReference type="InterPro" id="IPR029044">
    <property type="entry name" value="Nucleotide-diphossugar_trans"/>
</dbReference>